<dbReference type="Proteomes" id="UP000679260">
    <property type="component" value="Chromosome"/>
</dbReference>
<accession>A0ABM7HH54</accession>
<evidence type="ECO:0000313" key="2">
    <source>
        <dbReference type="Proteomes" id="UP000679260"/>
    </source>
</evidence>
<sequence>MSDLSYLPKYVKMINYKISVKSIKYPIAFEERIMKLRRLLILSCIGVIGAMGISQAIEVNIPGAHPDIPKEAYQEYRIQGDVAKKIDDRQAREVKKWAQNQPNYNNEKLADDIYRSQELVRAIYQSKTVYIITDNGADIKYTSPKESILGWSIDPKHFSKYPIKNGGITLSGVADYGYETRPQPKGSKWENTNVEYADVNKSIIQDVIRKNLEKEKIVPRFVDGGVFTYPGLEKATWDVIGLDNHHVEGTINFTLPKTPTLSYHIGQSLNNDIIKNIIKDDTQRSISDTMGPLANFVLPSIKPASDVLEYTDPVRLGPYTFRVLKNSKFKEHEVIGKADYDIYQAGRIKAVLGKQPLAEGLSVEKKNILYSYLRMIVENHGLKGHKRLQYATVWNNSVPALYFEAVKENSTLFGMVLYDNQNIYTYYLYKPHDVHVSNYKLRDVIQYVDIKSSKGLFDKATVGIGFTPNRIQFMEVRPDNKKVVNDKK</sequence>
<protein>
    <submittedName>
        <fullName evidence="1">Uncharacterized protein</fullName>
    </submittedName>
</protein>
<evidence type="ECO:0000313" key="1">
    <source>
        <dbReference type="EMBL" id="BBU36384.1"/>
    </source>
</evidence>
<name>A0ABM7HH54_9FIRM</name>
<dbReference type="EMBL" id="AP022322">
    <property type="protein sequence ID" value="BBU36384.1"/>
    <property type="molecule type" value="Genomic_DNA"/>
</dbReference>
<organism evidence="1 2">
    <name type="scientific">Veillonella orientalis</name>
    <dbReference type="NCBI Taxonomy" id="2682455"/>
    <lineage>
        <taxon>Bacteria</taxon>
        <taxon>Bacillati</taxon>
        <taxon>Bacillota</taxon>
        <taxon>Negativicutes</taxon>
        <taxon>Veillonellales</taxon>
        <taxon>Veillonellaceae</taxon>
        <taxon>Veillonella</taxon>
    </lineage>
</organism>
<reference evidence="1 2" key="1">
    <citation type="submission" date="2020-01" db="EMBL/GenBank/DDBJ databases">
        <title>Veillonella burapaensis sp. nov., anaerobic, Gram-stain-negative coccus isolated from saliva of a Thai child.</title>
        <authorList>
            <person name="Mashima I."/>
            <person name="Theodorea C."/>
            <person name="Nakazawa F."/>
            <person name="Thaweboon B."/>
            <person name="Thaweboon S."/>
            <person name="Tamai R."/>
            <person name="Kiyoura Y."/>
        </authorList>
    </citation>
    <scope>NUCLEOTIDE SEQUENCE [LARGE SCALE GENOMIC DNA]</scope>
    <source>
        <strain evidence="1 2">S12025-13</strain>
    </source>
</reference>
<gene>
    <name evidence="1" type="ORF">VEIS1202513_09050</name>
</gene>
<proteinExistence type="predicted"/>
<keyword evidence="2" id="KW-1185">Reference proteome</keyword>